<dbReference type="InterPro" id="IPR043502">
    <property type="entry name" value="DNA/RNA_pol_sf"/>
</dbReference>
<sequence>MVPRVKAKAEKPPLKAKAEKPTLWASAEKQTPRARAEMPPPHVPRVVAKLFAAFKLVNLKAHPVESRICFPCIEYLGHNIGSLGGLTPNEVKVAAIIRALPNPSNISELRRVLGFANYYRGLRGYVPHLSEIAKPLTDLLKKDVKWDKWEWTAERASAWCDLKDALCCPDNALRHPDRNVRYVLHTDWSQKGLSAVLGHVDPKTGTEYLIACTSRSCNVHEAHRYGSYKGEMMAAVWGDVYAITEEHLSFAGALEEDPILLIAGFECADLSPAGSRKGLQGSKSSTFYPLLSVLASLQRMRSSYAFPLAYLIENTATQYAYGSSRAMKDSFHELCAKIGSPVVLLDAATVGSYAHRLRNYWSNLVSSSALQCVLDSFERDPDLKLSDVLYTTNPQICTKTCSYPWCTANVPGKLLKVLPTLVARVDSYAFRSRPNGEGQGQILDEEGNLVPLTLEERERILGYPTGSTDIPAISFHARHHILGSCFYAFAVSHQFACREFLSLAAQHLAVERQESSTSTDPNIWMDDHTLAFLHDPGMDLSMHSDAERKRILRRASSYVMTGKLLY</sequence>
<dbReference type="Gene3D" id="3.30.70.270">
    <property type="match status" value="1"/>
</dbReference>
<accession>A0A250XRB5</accession>
<protein>
    <recommendedName>
        <fullName evidence="2">Reverse transcriptase/retrotransposon-derived protein RNase H-like domain-containing protein</fullName>
    </recommendedName>
</protein>
<evidence type="ECO:0000313" key="3">
    <source>
        <dbReference type="EMBL" id="GAX85553.1"/>
    </source>
</evidence>
<name>A0A250XRB5_9CHLO</name>
<feature type="compositionally biased region" description="Basic and acidic residues" evidence="1">
    <location>
        <begin position="7"/>
        <end position="20"/>
    </location>
</feature>
<comment type="caution">
    <text evidence="3">The sequence shown here is derived from an EMBL/GenBank/DDBJ whole genome shotgun (WGS) entry which is preliminary data.</text>
</comment>
<reference evidence="3 4" key="1">
    <citation type="submission" date="2017-08" db="EMBL/GenBank/DDBJ databases">
        <title>Acidophilic green algal genome provides insights into adaptation to an acidic environment.</title>
        <authorList>
            <person name="Hirooka S."/>
            <person name="Hirose Y."/>
            <person name="Kanesaki Y."/>
            <person name="Higuchi S."/>
            <person name="Fujiwara T."/>
            <person name="Onuma R."/>
            <person name="Era A."/>
            <person name="Ohbayashi R."/>
            <person name="Uzuka A."/>
            <person name="Nozaki H."/>
            <person name="Yoshikawa H."/>
            <person name="Miyagishima S.Y."/>
        </authorList>
    </citation>
    <scope>NUCLEOTIDE SEQUENCE [LARGE SCALE GENOMIC DNA]</scope>
    <source>
        <strain evidence="3 4">NIES-2499</strain>
    </source>
</reference>
<gene>
    <name evidence="3" type="ORF">CEUSTIGMA_g12968.t1</name>
</gene>
<feature type="region of interest" description="Disordered" evidence="1">
    <location>
        <begin position="1"/>
        <end position="39"/>
    </location>
</feature>
<dbReference type="PANTHER" id="PTHR33064:SF37">
    <property type="entry name" value="RIBONUCLEASE H"/>
    <property type="match status" value="1"/>
</dbReference>
<dbReference type="Proteomes" id="UP000232323">
    <property type="component" value="Unassembled WGS sequence"/>
</dbReference>
<dbReference type="InterPro" id="IPR029063">
    <property type="entry name" value="SAM-dependent_MTases_sf"/>
</dbReference>
<dbReference type="Pfam" id="PF17919">
    <property type="entry name" value="RT_RNaseH_2"/>
    <property type="match status" value="1"/>
</dbReference>
<evidence type="ECO:0000313" key="4">
    <source>
        <dbReference type="Proteomes" id="UP000232323"/>
    </source>
</evidence>
<dbReference type="OrthoDB" id="427924at2759"/>
<evidence type="ECO:0000256" key="1">
    <source>
        <dbReference type="SAM" id="MobiDB-lite"/>
    </source>
</evidence>
<dbReference type="SUPFAM" id="SSF53335">
    <property type="entry name" value="S-adenosyl-L-methionine-dependent methyltransferases"/>
    <property type="match status" value="1"/>
</dbReference>
<dbReference type="InterPro" id="IPR051320">
    <property type="entry name" value="Viral_Replic_Matur_Polypro"/>
</dbReference>
<dbReference type="InterPro" id="IPR041577">
    <property type="entry name" value="RT_RNaseH_2"/>
</dbReference>
<evidence type="ECO:0000259" key="2">
    <source>
        <dbReference type="Pfam" id="PF17919"/>
    </source>
</evidence>
<dbReference type="STRING" id="1157962.A0A250XRB5"/>
<feature type="domain" description="Reverse transcriptase/retrotransposon-derived protein RNase H-like" evidence="2">
    <location>
        <begin position="151"/>
        <end position="237"/>
    </location>
</feature>
<dbReference type="PANTHER" id="PTHR33064">
    <property type="entry name" value="POL PROTEIN"/>
    <property type="match status" value="1"/>
</dbReference>
<dbReference type="EMBL" id="BEGY01000176">
    <property type="protein sequence ID" value="GAX85553.1"/>
    <property type="molecule type" value="Genomic_DNA"/>
</dbReference>
<dbReference type="AlphaFoldDB" id="A0A250XRB5"/>
<dbReference type="SUPFAM" id="SSF56672">
    <property type="entry name" value="DNA/RNA polymerases"/>
    <property type="match status" value="1"/>
</dbReference>
<dbReference type="Gene3D" id="3.40.50.150">
    <property type="entry name" value="Vaccinia Virus protein VP39"/>
    <property type="match status" value="1"/>
</dbReference>
<organism evidence="3 4">
    <name type="scientific">Chlamydomonas eustigma</name>
    <dbReference type="NCBI Taxonomy" id="1157962"/>
    <lineage>
        <taxon>Eukaryota</taxon>
        <taxon>Viridiplantae</taxon>
        <taxon>Chlorophyta</taxon>
        <taxon>core chlorophytes</taxon>
        <taxon>Chlorophyceae</taxon>
        <taxon>CS clade</taxon>
        <taxon>Chlamydomonadales</taxon>
        <taxon>Chlamydomonadaceae</taxon>
        <taxon>Chlamydomonas</taxon>
    </lineage>
</organism>
<proteinExistence type="predicted"/>
<dbReference type="InterPro" id="IPR043128">
    <property type="entry name" value="Rev_trsase/Diguanyl_cyclase"/>
</dbReference>
<keyword evidence="4" id="KW-1185">Reference proteome</keyword>